<dbReference type="NCBIfam" id="TIGR00016">
    <property type="entry name" value="ackA"/>
    <property type="match status" value="1"/>
</dbReference>
<gene>
    <name evidence="9" type="primary">ackA</name>
    <name evidence="11" type="ORF">EDD52_101106</name>
</gene>
<dbReference type="InterPro" id="IPR043129">
    <property type="entry name" value="ATPase_NBD"/>
</dbReference>
<reference evidence="11 12" key="1">
    <citation type="submission" date="2019-03" db="EMBL/GenBank/DDBJ databases">
        <title>Genomic Encyclopedia of Type Strains, Phase IV (KMG-IV): sequencing the most valuable type-strain genomes for metagenomic binning, comparative biology and taxonomic classification.</title>
        <authorList>
            <person name="Goeker M."/>
        </authorList>
    </citation>
    <scope>NUCLEOTIDE SEQUENCE [LARGE SCALE GENOMIC DNA]</scope>
    <source>
        <strain evidence="11 12">DSM 104836</strain>
    </source>
</reference>
<dbReference type="UniPathway" id="UPA00340">
    <property type="reaction ID" value="UER00458"/>
</dbReference>
<dbReference type="OrthoDB" id="9802453at2"/>
<keyword evidence="8 9" id="KW-0460">Magnesium</keyword>
<sequence length="394" mass="41098">MTGAILTLNAGSSSLKFAVFAWSDPGAGPEFVGNIAGIGRQPAFKAKDAAGAPLDAGALAALPSDADHAAIIAELLPWIDRQLGDRELVAVGHRVVHGGRSYSAPTRITPKVLAELDTLVSLAPLHQPVNLAAIRAVAGWHADLPQVACFDTGFHQTQDRLAKLFALPRALTEEGILRYGFHGLSYDYIASILPAHLGPAATGRVIVAHLGNGASLCAMKNGKSVATSMGFTALDGLVMGRRCGALDPGVVLHLMRENGMAADEIEHLLYNESGLYGVSGVSNNMEVLLNSPAPNAKEAVDLFCYRAASVLAGLIPGIGGLDALVFTAGIGENAPPVRKAICERLDWLGVRISEDRNAANEIRISAPDSSVGVFVLPTNEEAVVATACRTLLAV</sequence>
<comment type="caution">
    <text evidence="11">The sequence shown here is derived from an EMBL/GenBank/DDBJ whole genome shotgun (WGS) entry which is preliminary data.</text>
</comment>
<evidence type="ECO:0000313" key="11">
    <source>
        <dbReference type="EMBL" id="TCS67017.1"/>
    </source>
</evidence>
<dbReference type="PANTHER" id="PTHR21060:SF21">
    <property type="entry name" value="ACETATE KINASE"/>
    <property type="match status" value="1"/>
</dbReference>
<dbReference type="PRINTS" id="PR00471">
    <property type="entry name" value="ACETATEKNASE"/>
</dbReference>
<comment type="function">
    <text evidence="9">Catalyzes the formation of acetyl phosphate from acetate and ATP. Can also catalyze the reverse reaction.</text>
</comment>
<comment type="subunit">
    <text evidence="9">Homodimer.</text>
</comment>
<dbReference type="Pfam" id="PF00871">
    <property type="entry name" value="Acetate_kinase"/>
    <property type="match status" value="1"/>
</dbReference>
<keyword evidence="12" id="KW-1185">Reference proteome</keyword>
<evidence type="ECO:0000313" key="12">
    <source>
        <dbReference type="Proteomes" id="UP000295696"/>
    </source>
</evidence>
<evidence type="ECO:0000256" key="10">
    <source>
        <dbReference type="RuleBase" id="RU003835"/>
    </source>
</evidence>
<dbReference type="AlphaFoldDB" id="A0A4R3JL10"/>
<comment type="subcellular location">
    <subcellularLocation>
        <location evidence="9">Cytoplasm</location>
    </subcellularLocation>
</comment>
<comment type="pathway">
    <text evidence="9">Metabolic intermediate biosynthesis; acetyl-CoA biosynthesis; acetyl-CoA from acetate: step 1/2.</text>
</comment>
<dbReference type="GO" id="GO:0005829">
    <property type="term" value="C:cytosol"/>
    <property type="evidence" value="ECO:0007669"/>
    <property type="project" value="TreeGrafter"/>
</dbReference>
<keyword evidence="5 9" id="KW-0547">Nucleotide-binding</keyword>
<dbReference type="GO" id="GO:0008776">
    <property type="term" value="F:acetate kinase activity"/>
    <property type="evidence" value="ECO:0007669"/>
    <property type="project" value="UniProtKB-UniRule"/>
</dbReference>
<feature type="site" description="Transition state stabilizer" evidence="9">
    <location>
        <position position="242"/>
    </location>
</feature>
<dbReference type="PIRSF" id="PIRSF000722">
    <property type="entry name" value="Acetate_prop_kin"/>
    <property type="match status" value="1"/>
</dbReference>
<keyword evidence="7 9" id="KW-0067">ATP-binding</keyword>
<feature type="binding site" evidence="9">
    <location>
        <position position="380"/>
    </location>
    <ligand>
        <name>Mg(2+)</name>
        <dbReference type="ChEBI" id="CHEBI:18420"/>
    </ligand>
</feature>
<evidence type="ECO:0000256" key="6">
    <source>
        <dbReference type="ARBA" id="ARBA00022777"/>
    </source>
</evidence>
<dbReference type="SUPFAM" id="SSF53067">
    <property type="entry name" value="Actin-like ATPase domain"/>
    <property type="match status" value="2"/>
</dbReference>
<dbReference type="InterPro" id="IPR004372">
    <property type="entry name" value="Ac/propionate_kinase"/>
</dbReference>
<organism evidence="11 12">
    <name type="scientific">Primorskyibacter sedentarius</name>
    <dbReference type="NCBI Taxonomy" id="745311"/>
    <lineage>
        <taxon>Bacteria</taxon>
        <taxon>Pseudomonadati</taxon>
        <taxon>Pseudomonadota</taxon>
        <taxon>Alphaproteobacteria</taxon>
        <taxon>Rhodobacterales</taxon>
        <taxon>Roseobacteraceae</taxon>
        <taxon>Primorskyibacter</taxon>
    </lineage>
</organism>
<comment type="similarity">
    <text evidence="1 9 10">Belongs to the acetokinase family.</text>
</comment>
<comment type="caution">
    <text evidence="9">Lacks conserved residue(s) required for the propagation of feature annotation.</text>
</comment>
<comment type="cofactor">
    <cofactor evidence="9">
        <name>Mg(2+)</name>
        <dbReference type="ChEBI" id="CHEBI:18420"/>
    </cofactor>
    <cofactor evidence="9">
        <name>Mn(2+)</name>
        <dbReference type="ChEBI" id="CHEBI:29035"/>
    </cofactor>
    <text evidence="9">Mg(2+). Can also accept Mn(2+).</text>
</comment>
<accession>A0A4R3JL10</accession>
<feature type="binding site" evidence="9">
    <location>
        <position position="94"/>
    </location>
    <ligand>
        <name>substrate</name>
    </ligand>
</feature>
<dbReference type="HAMAP" id="MF_00020">
    <property type="entry name" value="Acetate_kinase"/>
    <property type="match status" value="1"/>
</dbReference>
<dbReference type="Gene3D" id="3.30.420.40">
    <property type="match status" value="2"/>
</dbReference>
<evidence type="ECO:0000256" key="7">
    <source>
        <dbReference type="ARBA" id="ARBA00022840"/>
    </source>
</evidence>
<keyword evidence="6 9" id="KW-0418">Kinase</keyword>
<feature type="binding site" evidence="9">
    <location>
        <position position="9"/>
    </location>
    <ligand>
        <name>Mg(2+)</name>
        <dbReference type="ChEBI" id="CHEBI:18420"/>
    </ligand>
</feature>
<feature type="binding site" evidence="9">
    <location>
        <begin position="329"/>
        <end position="333"/>
    </location>
    <ligand>
        <name>ATP</name>
        <dbReference type="ChEBI" id="CHEBI:30616"/>
    </ligand>
</feature>
<dbReference type="GO" id="GO:0006085">
    <property type="term" value="P:acetyl-CoA biosynthetic process"/>
    <property type="evidence" value="ECO:0007669"/>
    <property type="project" value="UniProtKB-UniRule"/>
</dbReference>
<keyword evidence="2 9" id="KW-0963">Cytoplasm</keyword>
<keyword evidence="4 9" id="KW-0479">Metal-binding</keyword>
<dbReference type="GO" id="GO:0000287">
    <property type="term" value="F:magnesium ion binding"/>
    <property type="evidence" value="ECO:0007669"/>
    <property type="project" value="UniProtKB-UniRule"/>
</dbReference>
<dbReference type="PANTHER" id="PTHR21060">
    <property type="entry name" value="ACETATE KINASE"/>
    <property type="match status" value="1"/>
</dbReference>
<evidence type="ECO:0000256" key="2">
    <source>
        <dbReference type="ARBA" id="ARBA00022490"/>
    </source>
</evidence>
<dbReference type="PROSITE" id="PS01076">
    <property type="entry name" value="ACETATE_KINASE_2"/>
    <property type="match status" value="1"/>
</dbReference>
<comment type="catalytic activity">
    <reaction evidence="9">
        <text>acetate + ATP = acetyl phosphate + ADP</text>
        <dbReference type="Rhea" id="RHEA:11352"/>
        <dbReference type="ChEBI" id="CHEBI:22191"/>
        <dbReference type="ChEBI" id="CHEBI:30089"/>
        <dbReference type="ChEBI" id="CHEBI:30616"/>
        <dbReference type="ChEBI" id="CHEBI:456216"/>
        <dbReference type="EC" id="2.7.2.1"/>
    </reaction>
</comment>
<dbReference type="InterPro" id="IPR023865">
    <property type="entry name" value="Aliphatic_acid_kinase_CS"/>
</dbReference>
<dbReference type="EC" id="2.7.2.1" evidence="9"/>
<evidence type="ECO:0000256" key="9">
    <source>
        <dbReference type="HAMAP-Rule" id="MF_00020"/>
    </source>
</evidence>
<evidence type="ECO:0000256" key="3">
    <source>
        <dbReference type="ARBA" id="ARBA00022679"/>
    </source>
</evidence>
<evidence type="ECO:0000256" key="4">
    <source>
        <dbReference type="ARBA" id="ARBA00022723"/>
    </source>
</evidence>
<dbReference type="EMBL" id="SLZU01000001">
    <property type="protein sequence ID" value="TCS67017.1"/>
    <property type="molecule type" value="Genomic_DNA"/>
</dbReference>
<dbReference type="Proteomes" id="UP000295696">
    <property type="component" value="Unassembled WGS sequence"/>
</dbReference>
<dbReference type="InterPro" id="IPR000890">
    <property type="entry name" value="Aliphatic_acid_kin_short-chain"/>
</dbReference>
<feature type="site" description="Transition state stabilizer" evidence="9">
    <location>
        <position position="182"/>
    </location>
</feature>
<feature type="binding site" evidence="9">
    <location>
        <begin position="209"/>
        <end position="213"/>
    </location>
    <ligand>
        <name>ATP</name>
        <dbReference type="ChEBI" id="CHEBI:30616"/>
    </ligand>
</feature>
<dbReference type="PROSITE" id="PS01075">
    <property type="entry name" value="ACETATE_KINASE_1"/>
    <property type="match status" value="1"/>
</dbReference>
<dbReference type="RefSeq" id="WP_132241073.1">
    <property type="nucleotide sequence ID" value="NZ_SLZU01000001.1"/>
</dbReference>
<dbReference type="GO" id="GO:0006083">
    <property type="term" value="P:acetate metabolic process"/>
    <property type="evidence" value="ECO:0007669"/>
    <property type="project" value="TreeGrafter"/>
</dbReference>
<evidence type="ECO:0000256" key="8">
    <source>
        <dbReference type="ARBA" id="ARBA00022842"/>
    </source>
</evidence>
<feature type="active site" description="Proton donor/acceptor" evidence="9">
    <location>
        <position position="151"/>
    </location>
</feature>
<proteinExistence type="inferred from homology"/>
<dbReference type="GO" id="GO:0005524">
    <property type="term" value="F:ATP binding"/>
    <property type="evidence" value="ECO:0007669"/>
    <property type="project" value="UniProtKB-KW"/>
</dbReference>
<evidence type="ECO:0000256" key="5">
    <source>
        <dbReference type="ARBA" id="ARBA00022741"/>
    </source>
</evidence>
<evidence type="ECO:0000256" key="1">
    <source>
        <dbReference type="ARBA" id="ARBA00008748"/>
    </source>
</evidence>
<feature type="binding site" evidence="9">
    <location>
        <position position="16"/>
    </location>
    <ligand>
        <name>ATP</name>
        <dbReference type="ChEBI" id="CHEBI:30616"/>
    </ligand>
</feature>
<protein>
    <recommendedName>
        <fullName evidence="9">Acetate kinase</fullName>
        <ecNumber evidence="9">2.7.2.1</ecNumber>
    </recommendedName>
    <alternativeName>
        <fullName evidence="9">Acetokinase</fullName>
    </alternativeName>
</protein>
<keyword evidence="3 9" id="KW-0808">Transferase</keyword>
<name>A0A4R3JL10_9RHOB</name>